<evidence type="ECO:0008006" key="10">
    <source>
        <dbReference type="Google" id="ProtNLM"/>
    </source>
</evidence>
<protein>
    <recommendedName>
        <fullName evidence="10">AEC family transporter</fullName>
    </recommendedName>
</protein>
<evidence type="ECO:0000256" key="5">
    <source>
        <dbReference type="ARBA" id="ARBA00022989"/>
    </source>
</evidence>
<keyword evidence="3" id="KW-1003">Cell membrane</keyword>
<comment type="caution">
    <text evidence="8">The sequence shown here is derived from an EMBL/GenBank/DDBJ whole genome shotgun (WGS) entry which is preliminary data.</text>
</comment>
<feature type="transmembrane region" description="Helical" evidence="7">
    <location>
        <begin position="186"/>
        <end position="209"/>
    </location>
</feature>
<feature type="transmembrane region" description="Helical" evidence="7">
    <location>
        <begin position="164"/>
        <end position="180"/>
    </location>
</feature>
<evidence type="ECO:0000313" key="8">
    <source>
        <dbReference type="EMBL" id="KUG59272.1"/>
    </source>
</evidence>
<evidence type="ECO:0000256" key="2">
    <source>
        <dbReference type="ARBA" id="ARBA00022448"/>
    </source>
</evidence>
<comment type="subcellular location">
    <subcellularLocation>
        <location evidence="1">Membrane</location>
        <topology evidence="1">Multi-pass membrane protein</topology>
    </subcellularLocation>
</comment>
<proteinExistence type="predicted"/>
<keyword evidence="2" id="KW-0813">Transport</keyword>
<keyword evidence="4 7" id="KW-0812">Transmembrane</keyword>
<name>A0A0W8IHB1_9MICO</name>
<dbReference type="GO" id="GO:0055085">
    <property type="term" value="P:transmembrane transport"/>
    <property type="evidence" value="ECO:0007669"/>
    <property type="project" value="InterPro"/>
</dbReference>
<dbReference type="PANTHER" id="PTHR36838:SF3">
    <property type="entry name" value="TRANSPORTER AUXIN EFFLUX CARRIER EC FAMILY"/>
    <property type="match status" value="1"/>
</dbReference>
<feature type="transmembrane region" description="Helical" evidence="7">
    <location>
        <begin position="94"/>
        <end position="117"/>
    </location>
</feature>
<accession>A0A0W8IHB1</accession>
<dbReference type="AlphaFoldDB" id="A0A0W8IHB1"/>
<evidence type="ECO:0000256" key="3">
    <source>
        <dbReference type="ARBA" id="ARBA00022475"/>
    </source>
</evidence>
<dbReference type="Pfam" id="PF03547">
    <property type="entry name" value="Mem_trans"/>
    <property type="match status" value="2"/>
</dbReference>
<feature type="transmembrane region" description="Helical" evidence="7">
    <location>
        <begin position="6"/>
        <end position="22"/>
    </location>
</feature>
<feature type="transmembrane region" description="Helical" evidence="7">
    <location>
        <begin position="254"/>
        <end position="275"/>
    </location>
</feature>
<feature type="transmembrane region" description="Helical" evidence="7">
    <location>
        <begin position="123"/>
        <end position="143"/>
    </location>
</feature>
<dbReference type="Proteomes" id="UP000054837">
    <property type="component" value="Unassembled WGS sequence"/>
</dbReference>
<keyword evidence="9" id="KW-1185">Reference proteome</keyword>
<dbReference type="STRING" id="767452.AVL62_06205"/>
<gene>
    <name evidence="8" type="ORF">AVL62_06205</name>
</gene>
<dbReference type="EMBL" id="LQBL01000002">
    <property type="protein sequence ID" value="KUG59272.1"/>
    <property type="molecule type" value="Genomic_DNA"/>
</dbReference>
<dbReference type="OrthoDB" id="5405318at2"/>
<feature type="transmembrane region" description="Helical" evidence="7">
    <location>
        <begin position="59"/>
        <end position="82"/>
    </location>
</feature>
<keyword evidence="6 7" id="KW-0472">Membrane</keyword>
<dbReference type="GO" id="GO:0016020">
    <property type="term" value="C:membrane"/>
    <property type="evidence" value="ECO:0007669"/>
    <property type="project" value="UniProtKB-SubCell"/>
</dbReference>
<feature type="transmembrane region" description="Helical" evidence="7">
    <location>
        <begin position="34"/>
        <end position="53"/>
    </location>
</feature>
<organism evidence="8 9">
    <name type="scientific">Serinicoccus chungangensis</name>
    <dbReference type="NCBI Taxonomy" id="767452"/>
    <lineage>
        <taxon>Bacteria</taxon>
        <taxon>Bacillati</taxon>
        <taxon>Actinomycetota</taxon>
        <taxon>Actinomycetes</taxon>
        <taxon>Micrococcales</taxon>
        <taxon>Ornithinimicrobiaceae</taxon>
        <taxon>Serinicoccus</taxon>
    </lineage>
</organism>
<evidence type="ECO:0000313" key="9">
    <source>
        <dbReference type="Proteomes" id="UP000054837"/>
    </source>
</evidence>
<dbReference type="PANTHER" id="PTHR36838">
    <property type="entry name" value="AUXIN EFFLUX CARRIER FAMILY PROTEIN"/>
    <property type="match status" value="1"/>
</dbReference>
<sequence>MLSVLEGFSLIAAVVAVGWLLAQTGIFGRDEQRMLARLTFWVGSPALLFLIVARAELGVIFSGFLVATVAATAACAVVYLVLARRVLRRRWADAVLGGMAASIVNANNLGIPIAIYVLGDASWAAPVLFMQLLFLQPGWLAALDATRAGHVSWGRVLRSPVTNPLTIGTVLGLLVNLSGWQPPDLLLAPVELVAGVAVPCMLLAFGISLRLSPLPGREGGLAEPVAVVLVKLLVMPLVAGLVAGPVLGLQDAEVLAAVVMAALPTAQNVYVLALAYGHGERIARDGVFLTTVLSLPVMLVVMAVLG</sequence>
<evidence type="ECO:0000256" key="7">
    <source>
        <dbReference type="SAM" id="Phobius"/>
    </source>
</evidence>
<evidence type="ECO:0000256" key="6">
    <source>
        <dbReference type="ARBA" id="ARBA00023136"/>
    </source>
</evidence>
<reference evidence="8 9" key="1">
    <citation type="submission" date="2015-12" db="EMBL/GenBank/DDBJ databases">
        <title>Serinicoccus chungangenesis strain CD08_5 genome sequencing and assembly.</title>
        <authorList>
            <person name="Chander A.M."/>
            <person name="Kaur G."/>
            <person name="Nair G.R."/>
            <person name="Dhawan D.K."/>
            <person name="Kochhar R.K."/>
            <person name="Mayilraj S."/>
            <person name="Bhadada S.K."/>
        </authorList>
    </citation>
    <scope>NUCLEOTIDE SEQUENCE [LARGE SCALE GENOMIC DNA]</scope>
    <source>
        <strain evidence="8 9">CD08_5</strain>
    </source>
</reference>
<feature type="transmembrane region" description="Helical" evidence="7">
    <location>
        <begin position="221"/>
        <end position="242"/>
    </location>
</feature>
<evidence type="ECO:0000256" key="4">
    <source>
        <dbReference type="ARBA" id="ARBA00022692"/>
    </source>
</evidence>
<dbReference type="RefSeq" id="WP_058889748.1">
    <property type="nucleotide sequence ID" value="NZ_LQBL01000002.1"/>
</dbReference>
<feature type="transmembrane region" description="Helical" evidence="7">
    <location>
        <begin position="287"/>
        <end position="305"/>
    </location>
</feature>
<dbReference type="InterPro" id="IPR004776">
    <property type="entry name" value="Mem_transp_PIN-like"/>
</dbReference>
<keyword evidence="5 7" id="KW-1133">Transmembrane helix</keyword>
<evidence type="ECO:0000256" key="1">
    <source>
        <dbReference type="ARBA" id="ARBA00004141"/>
    </source>
</evidence>